<dbReference type="Pfam" id="PF02434">
    <property type="entry name" value="Fringe"/>
    <property type="match status" value="1"/>
</dbReference>
<dbReference type="AlphaFoldDB" id="X6NA08"/>
<sequence length="434" mass="50909">MESEINDNVHIFWKCNLHCISSLLCLIDKFYIEGSNQVLKSNPVCMTDLVKGESENMVHPRQLKIYSEKSLRGYPNVLYPPRANMTERELYPLPWGEVYPHRAVAATWGGLCDRLIFVVDNQSSGVPDQIGPFPFIQLDIELPQSKKDRNIWEKSWKMWKYVGTHHLNDAEWFLKIDDDTFFSPINFKGFVRYLNPFQPYYLGHTLLHLWEKLNVVFNSGSCYALSKESLRRLTPIFSKPQFLYPDASRQERGTKCFCLCMHRRKAFEDPAMGVCLHSLGIDPINTMDEHLRERFSPLREQSVSSIKRKDDFWYWKWKHKNIKQGKDSITTYPISFHFYKDKPMTYFTQLHKKYNAPEGVNGKIFKPPLIKPQRFLHGALPFTIDQYRNTLNPPKDQEYFQDEVYFLVVSSDLNATISHANAVVITRIKMVKTV</sequence>
<evidence type="ECO:0000256" key="8">
    <source>
        <dbReference type="ARBA" id="ARBA00022741"/>
    </source>
</evidence>
<keyword evidence="8" id="KW-0547">Nucleotide-binding</keyword>
<evidence type="ECO:0000256" key="1">
    <source>
        <dbReference type="ARBA" id="ARBA00004606"/>
    </source>
</evidence>
<comment type="subcellular location">
    <subcellularLocation>
        <location evidence="1">Membrane</location>
        <topology evidence="1">Single-pass type II membrane protein</topology>
    </subcellularLocation>
</comment>
<keyword evidence="10" id="KW-1133">Transmembrane helix</keyword>
<evidence type="ECO:0000259" key="12">
    <source>
        <dbReference type="Pfam" id="PF02434"/>
    </source>
</evidence>
<proteinExistence type="inferred from homology"/>
<reference evidence="13 14" key="1">
    <citation type="journal article" date="2013" name="Curr. Biol.">
        <title>The Genome of the Foraminiferan Reticulomyxa filosa.</title>
        <authorList>
            <person name="Glockner G."/>
            <person name="Hulsmann N."/>
            <person name="Schleicher M."/>
            <person name="Noegel A.A."/>
            <person name="Eichinger L."/>
            <person name="Gallinger C."/>
            <person name="Pawlowski J."/>
            <person name="Sierra R."/>
            <person name="Euteneuer U."/>
            <person name="Pillet L."/>
            <person name="Moustafa A."/>
            <person name="Platzer M."/>
            <person name="Groth M."/>
            <person name="Szafranski K."/>
            <person name="Schliwa M."/>
        </authorList>
    </citation>
    <scope>NUCLEOTIDE SEQUENCE [LARGE SCALE GENOMIC DNA]</scope>
</reference>
<dbReference type="GO" id="GO:0016263">
    <property type="term" value="F:glycoprotein-N-acetylgalactosamine 3-beta-galactosyltransferase activity"/>
    <property type="evidence" value="ECO:0007669"/>
    <property type="project" value="UniProtKB-EC"/>
</dbReference>
<dbReference type="InterPro" id="IPR026050">
    <property type="entry name" value="C1GALT1/C1GALT1_chp1"/>
</dbReference>
<dbReference type="InterPro" id="IPR003378">
    <property type="entry name" value="Fringe-like_glycosylTrfase"/>
</dbReference>
<name>X6NA08_RETFI</name>
<organism evidence="13 14">
    <name type="scientific">Reticulomyxa filosa</name>
    <dbReference type="NCBI Taxonomy" id="46433"/>
    <lineage>
        <taxon>Eukaryota</taxon>
        <taxon>Sar</taxon>
        <taxon>Rhizaria</taxon>
        <taxon>Retaria</taxon>
        <taxon>Foraminifera</taxon>
        <taxon>Monothalamids</taxon>
        <taxon>Reticulomyxidae</taxon>
        <taxon>Reticulomyxa</taxon>
    </lineage>
</organism>
<dbReference type="PANTHER" id="PTHR23033:SF14">
    <property type="entry name" value="GLYCOPROTEIN-N-ACETYLGALACTOSAMINE 3-BETA-GALACTOSYLTRANSFERASE 1-RELATED"/>
    <property type="match status" value="1"/>
</dbReference>
<evidence type="ECO:0000313" key="13">
    <source>
        <dbReference type="EMBL" id="ETO23130.1"/>
    </source>
</evidence>
<evidence type="ECO:0000256" key="7">
    <source>
        <dbReference type="ARBA" id="ARBA00022692"/>
    </source>
</evidence>
<keyword evidence="6" id="KW-0808">Transferase</keyword>
<dbReference type="Proteomes" id="UP000023152">
    <property type="component" value="Unassembled WGS sequence"/>
</dbReference>
<evidence type="ECO:0000256" key="5">
    <source>
        <dbReference type="ARBA" id="ARBA00022676"/>
    </source>
</evidence>
<evidence type="ECO:0000256" key="10">
    <source>
        <dbReference type="ARBA" id="ARBA00022989"/>
    </source>
</evidence>
<accession>X6NA08</accession>
<dbReference type="EMBL" id="ASPP01010184">
    <property type="protein sequence ID" value="ETO23130.1"/>
    <property type="molecule type" value="Genomic_DNA"/>
</dbReference>
<dbReference type="Gene3D" id="3.90.550.50">
    <property type="match status" value="1"/>
</dbReference>
<protein>
    <recommendedName>
        <fullName evidence="4">N-acetylgalactosaminide beta-1,3-galactosyltransferase</fullName>
        <ecNumber evidence="4">2.4.1.122</ecNumber>
    </recommendedName>
</protein>
<gene>
    <name evidence="13" type="ORF">RFI_14056</name>
</gene>
<comment type="similarity">
    <text evidence="3">Belongs to the glycosyltransferase 31 family. Beta3-Gal-T subfamily.</text>
</comment>
<keyword evidence="14" id="KW-1185">Reference proteome</keyword>
<evidence type="ECO:0000256" key="2">
    <source>
        <dbReference type="ARBA" id="ARBA00004922"/>
    </source>
</evidence>
<comment type="caution">
    <text evidence="13">The sequence shown here is derived from an EMBL/GenBank/DDBJ whole genome shotgun (WGS) entry which is preliminary data.</text>
</comment>
<evidence type="ECO:0000256" key="11">
    <source>
        <dbReference type="ARBA" id="ARBA00023136"/>
    </source>
</evidence>
<evidence type="ECO:0000256" key="9">
    <source>
        <dbReference type="ARBA" id="ARBA00022968"/>
    </source>
</evidence>
<keyword evidence="7" id="KW-0812">Transmembrane</keyword>
<keyword evidence="11" id="KW-0472">Membrane</keyword>
<dbReference type="PANTHER" id="PTHR23033">
    <property type="entry name" value="BETA1,3-GALACTOSYLTRANSFERASE"/>
    <property type="match status" value="1"/>
</dbReference>
<feature type="domain" description="Fringe-like glycosyltransferase" evidence="12">
    <location>
        <begin position="139"/>
        <end position="243"/>
    </location>
</feature>
<comment type="pathway">
    <text evidence="2">Protein modification; protein glycosylation.</text>
</comment>
<keyword evidence="9" id="KW-0735">Signal-anchor</keyword>
<dbReference type="GO" id="GO:0000166">
    <property type="term" value="F:nucleotide binding"/>
    <property type="evidence" value="ECO:0007669"/>
    <property type="project" value="UniProtKB-KW"/>
</dbReference>
<evidence type="ECO:0000313" key="14">
    <source>
        <dbReference type="Proteomes" id="UP000023152"/>
    </source>
</evidence>
<dbReference type="EC" id="2.4.1.122" evidence="4"/>
<dbReference type="GO" id="GO:0016020">
    <property type="term" value="C:membrane"/>
    <property type="evidence" value="ECO:0007669"/>
    <property type="project" value="UniProtKB-SubCell"/>
</dbReference>
<dbReference type="OrthoDB" id="414175at2759"/>
<evidence type="ECO:0000256" key="3">
    <source>
        <dbReference type="ARBA" id="ARBA00006462"/>
    </source>
</evidence>
<evidence type="ECO:0000256" key="4">
    <source>
        <dbReference type="ARBA" id="ARBA00012557"/>
    </source>
</evidence>
<keyword evidence="5" id="KW-0328">Glycosyltransferase</keyword>
<evidence type="ECO:0000256" key="6">
    <source>
        <dbReference type="ARBA" id="ARBA00022679"/>
    </source>
</evidence>